<dbReference type="GO" id="GO:0016787">
    <property type="term" value="F:hydrolase activity"/>
    <property type="evidence" value="ECO:0007669"/>
    <property type="project" value="UniProtKB-KW"/>
</dbReference>
<feature type="compositionally biased region" description="Acidic residues" evidence="1">
    <location>
        <begin position="198"/>
        <end position="207"/>
    </location>
</feature>
<evidence type="ECO:0000313" key="3">
    <source>
        <dbReference type="EMBL" id="KAL2886942.1"/>
    </source>
</evidence>
<sequence>MRYQTIALALPAVAQAQDSFFGQYKAKFQNVIGQFTAMIPSPSAVPEIIEEVVPEVLLNKKVLEPLALPSWKDTLYEPVEEDAKIPEQWWVFITGGNKTCQGLCGHAESTFNETAAKFASMPSAPHTAILNCEYEPILCNAWACSPGFIWAFDMLPAPANTTIHTHRLNITTVSVEGLLELQAQGIPKVTPDSKDSETTSESESESESEPRDVSKPQWSVVEGFFHPLDGPLVQYNLQLPFAYAMWAINLVPQWAIMMVVSFATRLFMNRRLGNRNQANSTASAGAAVAAAAPTAQ</sequence>
<keyword evidence="2" id="KW-0472">Membrane</keyword>
<organism evidence="3 4">
    <name type="scientific">Ceratocystis lukuohia</name>
    <dbReference type="NCBI Taxonomy" id="2019550"/>
    <lineage>
        <taxon>Eukaryota</taxon>
        <taxon>Fungi</taxon>
        <taxon>Dikarya</taxon>
        <taxon>Ascomycota</taxon>
        <taxon>Pezizomycotina</taxon>
        <taxon>Sordariomycetes</taxon>
        <taxon>Hypocreomycetidae</taxon>
        <taxon>Microascales</taxon>
        <taxon>Ceratocystidaceae</taxon>
        <taxon>Ceratocystis</taxon>
    </lineage>
</organism>
<proteinExistence type="predicted"/>
<reference evidence="3 4" key="1">
    <citation type="submission" date="2020-05" db="EMBL/GenBank/DDBJ databases">
        <title>Ceratocystis lukuohia genome.</title>
        <authorList>
            <person name="Harrington T.C."/>
            <person name="Kim K."/>
            <person name="Mayers C.G."/>
        </authorList>
    </citation>
    <scope>NUCLEOTIDE SEQUENCE [LARGE SCALE GENOMIC DNA]</scope>
    <source>
        <strain evidence="3 4">C4212</strain>
    </source>
</reference>
<keyword evidence="2" id="KW-1133">Transmembrane helix</keyword>
<protein>
    <submittedName>
        <fullName evidence="3">Peptidyl-trna hydrolase</fullName>
    </submittedName>
</protein>
<evidence type="ECO:0000313" key="4">
    <source>
        <dbReference type="Proteomes" id="UP001610728"/>
    </source>
</evidence>
<feature type="transmembrane region" description="Helical" evidence="2">
    <location>
        <begin position="243"/>
        <end position="267"/>
    </location>
</feature>
<accession>A0ABR4MF98</accession>
<feature type="region of interest" description="Disordered" evidence="1">
    <location>
        <begin position="186"/>
        <end position="215"/>
    </location>
</feature>
<name>A0ABR4MF98_9PEZI</name>
<dbReference type="RefSeq" id="XP_070858122.1">
    <property type="nucleotide sequence ID" value="XM_071003480.1"/>
</dbReference>
<keyword evidence="2" id="KW-0812">Transmembrane</keyword>
<evidence type="ECO:0000256" key="1">
    <source>
        <dbReference type="SAM" id="MobiDB-lite"/>
    </source>
</evidence>
<keyword evidence="3" id="KW-0378">Hydrolase</keyword>
<comment type="caution">
    <text evidence="3">The sequence shown here is derived from an EMBL/GenBank/DDBJ whole genome shotgun (WGS) entry which is preliminary data.</text>
</comment>
<dbReference type="EMBL" id="JABSNW010000005">
    <property type="protein sequence ID" value="KAL2886942.1"/>
    <property type="molecule type" value="Genomic_DNA"/>
</dbReference>
<gene>
    <name evidence="3" type="ORF">HOO65_050063</name>
</gene>
<keyword evidence="4" id="KW-1185">Reference proteome</keyword>
<evidence type="ECO:0000256" key="2">
    <source>
        <dbReference type="SAM" id="Phobius"/>
    </source>
</evidence>
<dbReference type="GeneID" id="98118675"/>
<dbReference type="Proteomes" id="UP001610728">
    <property type="component" value="Unassembled WGS sequence"/>
</dbReference>